<comment type="similarity">
    <text evidence="3 11">Belongs to the PsaI family.</text>
</comment>
<dbReference type="AlphaFoldDB" id="A0A385GPE2"/>
<accession>A0A385GPE2</accession>
<evidence type="ECO:0000256" key="7">
    <source>
        <dbReference type="ARBA" id="ARBA00022836"/>
    </source>
</evidence>
<dbReference type="GO" id="GO:0009535">
    <property type="term" value="C:chloroplast thylakoid membrane"/>
    <property type="evidence" value="ECO:0007669"/>
    <property type="project" value="UniProtKB-SubCell"/>
</dbReference>
<dbReference type="EMBL" id="MH269300">
    <property type="protein sequence ID" value="AXX76496.1"/>
    <property type="molecule type" value="Genomic_DNA"/>
</dbReference>
<organism evidence="12">
    <name type="scientific">Dipteris conjugata</name>
    <dbReference type="NCBI Taxonomy" id="32108"/>
    <lineage>
        <taxon>Eukaryota</taxon>
        <taxon>Viridiplantae</taxon>
        <taxon>Streptophyta</taxon>
        <taxon>Embryophyta</taxon>
        <taxon>Tracheophyta</taxon>
        <taxon>Polypodiopsida</taxon>
        <taxon>Polypodiidae</taxon>
        <taxon>Gleicheniales</taxon>
        <taxon>Dipteridaceae</taxon>
        <taxon>Dipteris</taxon>
    </lineage>
</organism>
<keyword evidence="9 11" id="KW-0793">Thylakoid</keyword>
<dbReference type="Pfam" id="PF00796">
    <property type="entry name" value="PSI_8"/>
    <property type="match status" value="1"/>
</dbReference>
<dbReference type="PANTHER" id="PTHR35775:SF2">
    <property type="entry name" value="PHOTOSYSTEM I REACTION CENTER SUBUNIT VIII"/>
    <property type="match status" value="1"/>
</dbReference>
<keyword evidence="12" id="KW-0934">Plastid</keyword>
<comment type="subcellular location">
    <subcellularLocation>
        <location evidence="2 11">Plastid</location>
        <location evidence="2 11">Chloroplast thylakoid membrane</location>
        <topology evidence="2 11">Single-pass membrane protein</topology>
    </subcellularLocation>
</comment>
<evidence type="ECO:0000256" key="3">
    <source>
        <dbReference type="ARBA" id="ARBA00005252"/>
    </source>
</evidence>
<evidence type="ECO:0000256" key="8">
    <source>
        <dbReference type="ARBA" id="ARBA00022989"/>
    </source>
</evidence>
<dbReference type="GO" id="GO:0015979">
    <property type="term" value="P:photosynthesis"/>
    <property type="evidence" value="ECO:0007669"/>
    <property type="project" value="UniProtKB-UniRule"/>
</dbReference>
<evidence type="ECO:0000256" key="9">
    <source>
        <dbReference type="ARBA" id="ARBA00023078"/>
    </source>
</evidence>
<protein>
    <recommendedName>
        <fullName evidence="4 11">Photosystem I reaction center subunit VIII</fullName>
        <shortName evidence="11">PSI-I</shortName>
    </recommendedName>
</protein>
<dbReference type="HAMAP" id="MF_00431">
    <property type="entry name" value="PSI_PsaI"/>
    <property type="match status" value="1"/>
</dbReference>
<feature type="transmembrane region" description="Helical" evidence="11">
    <location>
        <begin position="6"/>
        <end position="30"/>
    </location>
</feature>
<evidence type="ECO:0000313" key="12">
    <source>
        <dbReference type="EMBL" id="AXX76496.1"/>
    </source>
</evidence>
<reference evidence="12" key="1">
    <citation type="journal article" date="2018" name="Am. J. Bot.">
        <title>Order-level fern plastome phylogenomics: new insights from Hymenophyllales.</title>
        <authorList>
            <person name="Kuo L.Y."/>
            <person name="Qi X."/>
            <person name="Ma H."/>
            <person name="Li F.W."/>
        </authorList>
    </citation>
    <scope>NUCLEOTIDE SEQUENCE</scope>
</reference>
<dbReference type="InterPro" id="IPR036357">
    <property type="entry name" value="PSI_PsaI_sf"/>
</dbReference>
<keyword evidence="7 11" id="KW-0603">Photosystem I</keyword>
<keyword evidence="12" id="KW-0150">Chloroplast</keyword>
<dbReference type="SUPFAM" id="SSF81540">
    <property type="entry name" value="Subunit VIII of photosystem I reaction centre, PsaI"/>
    <property type="match status" value="1"/>
</dbReference>
<evidence type="ECO:0000256" key="6">
    <source>
        <dbReference type="ARBA" id="ARBA00022692"/>
    </source>
</evidence>
<keyword evidence="5 11" id="KW-0602">Photosynthesis</keyword>
<proteinExistence type="inferred from homology"/>
<evidence type="ECO:0000256" key="10">
    <source>
        <dbReference type="ARBA" id="ARBA00023136"/>
    </source>
</evidence>
<evidence type="ECO:0000256" key="5">
    <source>
        <dbReference type="ARBA" id="ARBA00022531"/>
    </source>
</evidence>
<dbReference type="NCBIfam" id="TIGR03052">
    <property type="entry name" value="PS_I_psaI"/>
    <property type="match status" value="1"/>
</dbReference>
<evidence type="ECO:0000256" key="2">
    <source>
        <dbReference type="ARBA" id="ARBA00004581"/>
    </source>
</evidence>
<name>A0A385GPE2_9MONI</name>
<evidence type="ECO:0000256" key="1">
    <source>
        <dbReference type="ARBA" id="ARBA00003541"/>
    </source>
</evidence>
<keyword evidence="10 11" id="KW-0472">Membrane</keyword>
<dbReference type="PANTHER" id="PTHR35775">
    <property type="match status" value="1"/>
</dbReference>
<dbReference type="GO" id="GO:0009522">
    <property type="term" value="C:photosystem I"/>
    <property type="evidence" value="ECO:0007669"/>
    <property type="project" value="UniProtKB-KW"/>
</dbReference>
<evidence type="ECO:0000256" key="11">
    <source>
        <dbReference type="HAMAP-Rule" id="MF_00431"/>
    </source>
</evidence>
<keyword evidence="6 11" id="KW-0812">Transmembrane</keyword>
<comment type="function">
    <text evidence="1 11">May help in the organization of the PsaL subunit.</text>
</comment>
<sequence>MTASYLPSISVPLVGSVFPAITMISLFIYIERDEILQFLVLYTISRKLFHRIDQLRLLLLLLIRSDIFFPHSFTGGYFI</sequence>
<keyword evidence="8 11" id="KW-1133">Transmembrane helix</keyword>
<dbReference type="InterPro" id="IPR001302">
    <property type="entry name" value="PSI_PsaI"/>
</dbReference>
<gene>
    <name evidence="11 12" type="primary">psaI</name>
</gene>
<evidence type="ECO:0000256" key="4">
    <source>
        <dbReference type="ARBA" id="ARBA00019929"/>
    </source>
</evidence>
<geneLocation type="chloroplast" evidence="12"/>